<sequence>MASKLSSPIALLLLILLFFTMVSSTYVPCPLPPPKPHKPTPSRQPPLLPKCPMDTLKLGVCANLLDGLVHVVIGSPPKSPCCILIQGLVDLEAAVCLCTAVKSRALGLQIDLSVSLGLLLNYCGNQILSFPFLVSSSIFHLNVVFK</sequence>
<gene>
    <name evidence="5" type="primary">LOC111471317</name>
</gene>
<dbReference type="InterPro" id="IPR027923">
    <property type="entry name" value="Hydrophob_seed_dom"/>
</dbReference>
<dbReference type="Gene3D" id="1.10.110.10">
    <property type="entry name" value="Plant lipid-transfer and hydrophobic proteins"/>
    <property type="match status" value="1"/>
</dbReference>
<dbReference type="SUPFAM" id="SSF47699">
    <property type="entry name" value="Bifunctional inhibitor/lipid-transfer protein/seed storage 2S albumin"/>
    <property type="match status" value="1"/>
</dbReference>
<dbReference type="OrthoDB" id="696558at2759"/>
<evidence type="ECO:0000256" key="1">
    <source>
        <dbReference type="ARBA" id="ARBA00008965"/>
    </source>
</evidence>
<dbReference type="GeneID" id="111471317"/>
<dbReference type="Pfam" id="PF14547">
    <property type="entry name" value="Hydrophob_seed"/>
    <property type="match status" value="1"/>
</dbReference>
<keyword evidence="4" id="KW-1185">Reference proteome</keyword>
<evidence type="ECO:0000259" key="3">
    <source>
        <dbReference type="SMART" id="SM00499"/>
    </source>
</evidence>
<feature type="signal peptide" evidence="2">
    <location>
        <begin position="1"/>
        <end position="24"/>
    </location>
</feature>
<accession>A0A6J1I9P0</accession>
<dbReference type="PANTHER" id="PTHR31731">
    <property type="match status" value="1"/>
</dbReference>
<evidence type="ECO:0000313" key="4">
    <source>
        <dbReference type="Proteomes" id="UP000504608"/>
    </source>
</evidence>
<dbReference type="SMART" id="SM00499">
    <property type="entry name" value="AAI"/>
    <property type="match status" value="1"/>
</dbReference>
<proteinExistence type="inferred from homology"/>
<dbReference type="KEGG" id="cmax:111471317"/>
<evidence type="ECO:0000313" key="5">
    <source>
        <dbReference type="RefSeq" id="XP_022972805.1"/>
    </source>
</evidence>
<feature type="domain" description="Bifunctional inhibitor/plant lipid transfer protein/seed storage helical" evidence="3">
    <location>
        <begin position="51"/>
        <end position="132"/>
    </location>
</feature>
<dbReference type="Proteomes" id="UP000504608">
    <property type="component" value="Unplaced"/>
</dbReference>
<dbReference type="AlphaFoldDB" id="A0A6J1I9P0"/>
<dbReference type="InterPro" id="IPR036312">
    <property type="entry name" value="Bifun_inhib/LTP/seed_sf"/>
</dbReference>
<reference evidence="5" key="1">
    <citation type="submission" date="2025-08" db="UniProtKB">
        <authorList>
            <consortium name="RefSeq"/>
        </authorList>
    </citation>
    <scope>IDENTIFICATION</scope>
    <source>
        <tissue evidence="5">Young leaves</tissue>
    </source>
</reference>
<protein>
    <submittedName>
        <fullName evidence="5">14 kDa proline-rich protein DC2.15-like</fullName>
    </submittedName>
</protein>
<feature type="chain" id="PRO_5026953192" evidence="2">
    <location>
        <begin position="25"/>
        <end position="146"/>
    </location>
</feature>
<organism evidence="4 5">
    <name type="scientific">Cucurbita maxima</name>
    <name type="common">Pumpkin</name>
    <name type="synonym">Winter squash</name>
    <dbReference type="NCBI Taxonomy" id="3661"/>
    <lineage>
        <taxon>Eukaryota</taxon>
        <taxon>Viridiplantae</taxon>
        <taxon>Streptophyta</taxon>
        <taxon>Embryophyta</taxon>
        <taxon>Tracheophyta</taxon>
        <taxon>Spermatophyta</taxon>
        <taxon>Magnoliopsida</taxon>
        <taxon>eudicotyledons</taxon>
        <taxon>Gunneridae</taxon>
        <taxon>Pentapetalae</taxon>
        <taxon>rosids</taxon>
        <taxon>fabids</taxon>
        <taxon>Cucurbitales</taxon>
        <taxon>Cucurbitaceae</taxon>
        <taxon>Cucurbiteae</taxon>
        <taxon>Cucurbita</taxon>
    </lineage>
</organism>
<dbReference type="InterPro" id="IPR016140">
    <property type="entry name" value="Bifunc_inhib/LTP/seed_store"/>
</dbReference>
<evidence type="ECO:0000256" key="2">
    <source>
        <dbReference type="SAM" id="SignalP"/>
    </source>
</evidence>
<dbReference type="RefSeq" id="XP_022972805.1">
    <property type="nucleotide sequence ID" value="XM_023117037.1"/>
</dbReference>
<keyword evidence="2" id="KW-0732">Signal</keyword>
<comment type="similarity">
    <text evidence="1">Belongs to the plant LTP family. PEARLI1 subfamily.</text>
</comment>
<name>A0A6J1I9P0_CUCMA</name>
<dbReference type="InterPro" id="IPR051636">
    <property type="entry name" value="Plant_LTP/defense-related"/>
</dbReference>
<dbReference type="CDD" id="cd01958">
    <property type="entry name" value="HPS_like"/>
    <property type="match status" value="1"/>
</dbReference>